<protein>
    <recommendedName>
        <fullName evidence="5">FMR1-interacting protein 1 conserved domain-containing protein</fullName>
    </recommendedName>
</protein>
<evidence type="ECO:0000256" key="1">
    <source>
        <dbReference type="SAM" id="MobiDB-lite"/>
    </source>
</evidence>
<dbReference type="InParanoid" id="A0A316V3A4"/>
<dbReference type="RefSeq" id="XP_025352312.1">
    <property type="nucleotide sequence ID" value="XM_025501162.1"/>
</dbReference>
<keyword evidence="4" id="KW-1185">Reference proteome</keyword>
<evidence type="ECO:0000313" key="4">
    <source>
        <dbReference type="Proteomes" id="UP000245771"/>
    </source>
</evidence>
<keyword evidence="2" id="KW-0732">Signal</keyword>
<dbReference type="Proteomes" id="UP000245771">
    <property type="component" value="Unassembled WGS sequence"/>
</dbReference>
<feature type="region of interest" description="Disordered" evidence="1">
    <location>
        <begin position="111"/>
        <end position="145"/>
    </location>
</feature>
<feature type="compositionally biased region" description="Basic and acidic residues" evidence="1">
    <location>
        <begin position="111"/>
        <end position="123"/>
    </location>
</feature>
<feature type="compositionally biased region" description="Basic and acidic residues" evidence="1">
    <location>
        <begin position="227"/>
        <end position="237"/>
    </location>
</feature>
<feature type="chain" id="PRO_5016455295" description="FMR1-interacting protein 1 conserved domain-containing protein" evidence="2">
    <location>
        <begin position="20"/>
        <end position="365"/>
    </location>
</feature>
<reference evidence="3 4" key="1">
    <citation type="journal article" date="2018" name="Mol. Biol. Evol.">
        <title>Broad Genomic Sampling Reveals a Smut Pathogenic Ancestry of the Fungal Clade Ustilaginomycotina.</title>
        <authorList>
            <person name="Kijpornyongpan T."/>
            <person name="Mondo S.J."/>
            <person name="Barry K."/>
            <person name="Sandor L."/>
            <person name="Lee J."/>
            <person name="Lipzen A."/>
            <person name="Pangilinan J."/>
            <person name="LaButti K."/>
            <person name="Hainaut M."/>
            <person name="Henrissat B."/>
            <person name="Grigoriev I.V."/>
            <person name="Spatafora J.W."/>
            <person name="Aime M.C."/>
        </authorList>
    </citation>
    <scope>NUCLEOTIDE SEQUENCE [LARGE SCALE GENOMIC DNA]</scope>
    <source>
        <strain evidence="3 4">MCA 3882</strain>
    </source>
</reference>
<name>A0A316V3A4_9BASI</name>
<dbReference type="GeneID" id="37022943"/>
<proteinExistence type="predicted"/>
<gene>
    <name evidence="3" type="ORF">FA14DRAFT_181929</name>
</gene>
<feature type="signal peptide" evidence="2">
    <location>
        <begin position="1"/>
        <end position="19"/>
    </location>
</feature>
<sequence length="365" mass="43908">MKYWIILLLFTLRIFLVDSSPPSRETSPAFDVDSFLNLPSDDEELPFPDHQLASPPKPITDQRHMIRPPPLDRKTRKREYMKLWYQKKMQQNPNFAKKKYQRRLEILSQKTDEEKRADKDKRKNFSKKAYHDRKSNFGHGTKQLQDIQQIKQKINDKTATPEDRLKHHAYFVRKRLICSKSRYKRKVLREASQASERESQDDCSPDRLDEFDWTSMLSIPEEGLSPESEHRHDKTELHTTTSKPVHDILHATNKEDRKLKKAAYCRSYRRRPEIIARSKRNYEKSKVAIRERSRDEYRRRKERLGYGRIQNTTYSQLGQKVKSKQATKEELKQYLELKEKKSIYNRRYRQKQQQKELHSQNDSNT</sequence>
<feature type="region of interest" description="Disordered" evidence="1">
    <location>
        <begin position="345"/>
        <end position="365"/>
    </location>
</feature>
<dbReference type="EMBL" id="KZ819606">
    <property type="protein sequence ID" value="PWN32010.1"/>
    <property type="molecule type" value="Genomic_DNA"/>
</dbReference>
<feature type="region of interest" description="Disordered" evidence="1">
    <location>
        <begin position="221"/>
        <end position="240"/>
    </location>
</feature>
<dbReference type="AlphaFoldDB" id="A0A316V3A4"/>
<organism evidence="3 4">
    <name type="scientific">Meira miltonrushii</name>
    <dbReference type="NCBI Taxonomy" id="1280837"/>
    <lineage>
        <taxon>Eukaryota</taxon>
        <taxon>Fungi</taxon>
        <taxon>Dikarya</taxon>
        <taxon>Basidiomycota</taxon>
        <taxon>Ustilaginomycotina</taxon>
        <taxon>Exobasidiomycetes</taxon>
        <taxon>Exobasidiales</taxon>
        <taxon>Brachybasidiaceae</taxon>
        <taxon>Meira</taxon>
    </lineage>
</organism>
<evidence type="ECO:0008006" key="5">
    <source>
        <dbReference type="Google" id="ProtNLM"/>
    </source>
</evidence>
<accession>A0A316V3A4</accession>
<evidence type="ECO:0000256" key="2">
    <source>
        <dbReference type="SAM" id="SignalP"/>
    </source>
</evidence>
<evidence type="ECO:0000313" key="3">
    <source>
        <dbReference type="EMBL" id="PWN32010.1"/>
    </source>
</evidence>